<feature type="transmembrane region" description="Helical" evidence="2">
    <location>
        <begin position="101"/>
        <end position="121"/>
    </location>
</feature>
<organism evidence="4 5">
    <name type="scientific">Rhynocoris fuscipes</name>
    <dbReference type="NCBI Taxonomy" id="488301"/>
    <lineage>
        <taxon>Eukaryota</taxon>
        <taxon>Metazoa</taxon>
        <taxon>Ecdysozoa</taxon>
        <taxon>Arthropoda</taxon>
        <taxon>Hexapoda</taxon>
        <taxon>Insecta</taxon>
        <taxon>Pterygota</taxon>
        <taxon>Neoptera</taxon>
        <taxon>Paraneoptera</taxon>
        <taxon>Hemiptera</taxon>
        <taxon>Heteroptera</taxon>
        <taxon>Panheteroptera</taxon>
        <taxon>Cimicomorpha</taxon>
        <taxon>Reduviidae</taxon>
        <taxon>Harpactorinae</taxon>
        <taxon>Harpactorini</taxon>
        <taxon>Rhynocoris</taxon>
    </lineage>
</organism>
<keyword evidence="3" id="KW-0732">Signal</keyword>
<keyword evidence="2" id="KW-1133">Transmembrane helix</keyword>
<comment type="caution">
    <text evidence="4">The sequence shown here is derived from an EMBL/GenBank/DDBJ whole genome shotgun (WGS) entry which is preliminary data.</text>
</comment>
<evidence type="ECO:0000313" key="5">
    <source>
        <dbReference type="Proteomes" id="UP001461498"/>
    </source>
</evidence>
<accession>A0AAW1D083</accession>
<evidence type="ECO:0000256" key="2">
    <source>
        <dbReference type="SAM" id="Phobius"/>
    </source>
</evidence>
<gene>
    <name evidence="4" type="ORF">O3M35_011808</name>
</gene>
<keyword evidence="2" id="KW-0812">Transmembrane</keyword>
<evidence type="ECO:0000256" key="1">
    <source>
        <dbReference type="SAM" id="Coils"/>
    </source>
</evidence>
<keyword evidence="1" id="KW-0175">Coiled coil</keyword>
<dbReference type="AlphaFoldDB" id="A0AAW1D083"/>
<dbReference type="Proteomes" id="UP001461498">
    <property type="component" value="Unassembled WGS sequence"/>
</dbReference>
<dbReference type="EMBL" id="JAPXFL010000008">
    <property type="protein sequence ID" value="KAK9503185.1"/>
    <property type="molecule type" value="Genomic_DNA"/>
</dbReference>
<evidence type="ECO:0000256" key="3">
    <source>
        <dbReference type="SAM" id="SignalP"/>
    </source>
</evidence>
<keyword evidence="5" id="KW-1185">Reference proteome</keyword>
<reference evidence="4 5" key="1">
    <citation type="submission" date="2022-12" db="EMBL/GenBank/DDBJ databases">
        <title>Chromosome-level genome assembly of true bugs.</title>
        <authorList>
            <person name="Ma L."/>
            <person name="Li H."/>
        </authorList>
    </citation>
    <scope>NUCLEOTIDE SEQUENCE [LARGE SCALE GENOMIC DNA]</scope>
    <source>
        <strain evidence="4">Lab_2022b</strain>
    </source>
</reference>
<sequence>MLICLYLLLLIITNVVSEINNLDKHCTHDDHCGDFRLICSNVTNSCVCTKFYRWEPELQQCNLNLTELKEWLNSLKEERDRRAHLDKEAHSKLFTLSMSGLVAVVMGLIGALACTTLFCFFRNSDVVPQEKKVLTESEEKGKENPATEGEAMCPTVILDFASPPTI</sequence>
<keyword evidence="2" id="KW-0472">Membrane</keyword>
<protein>
    <submittedName>
        <fullName evidence="4">Uncharacterized protein</fullName>
    </submittedName>
</protein>
<proteinExistence type="predicted"/>
<feature type="coiled-coil region" evidence="1">
    <location>
        <begin position="58"/>
        <end position="88"/>
    </location>
</feature>
<feature type="signal peptide" evidence="3">
    <location>
        <begin position="1"/>
        <end position="17"/>
    </location>
</feature>
<feature type="chain" id="PRO_5043587080" evidence="3">
    <location>
        <begin position="18"/>
        <end position="166"/>
    </location>
</feature>
<name>A0AAW1D083_9HEMI</name>
<evidence type="ECO:0000313" key="4">
    <source>
        <dbReference type="EMBL" id="KAK9503185.1"/>
    </source>
</evidence>